<reference evidence="3 5" key="2">
    <citation type="submission" date="2018-06" db="EMBL/GenBank/DDBJ databases">
        <authorList>
            <consortium name="Pathogen Informatics"/>
            <person name="Doyle S."/>
        </authorList>
    </citation>
    <scope>NUCLEOTIDE SEQUENCE [LARGE SCALE GENOMIC DNA]</scope>
    <source>
        <strain evidence="3 5">NCTC13492</strain>
    </source>
</reference>
<evidence type="ECO:0000313" key="3">
    <source>
        <dbReference type="EMBL" id="SQB27419.1"/>
    </source>
</evidence>
<dbReference type="Proteomes" id="UP000251670">
    <property type="component" value="Unassembled WGS sequence"/>
</dbReference>
<dbReference type="Proteomes" id="UP000199426">
    <property type="component" value="Unassembled WGS sequence"/>
</dbReference>
<feature type="chain" id="PRO_5016871943" description="C1q domain-containing protein" evidence="1">
    <location>
        <begin position="20"/>
        <end position="251"/>
    </location>
</feature>
<gene>
    <name evidence="3" type="ORF">NCTC13492_01002</name>
    <name evidence="2" type="ORF">SAMN05421542_2223</name>
</gene>
<organism evidence="3 5">
    <name type="scientific">Chryseobacterium jejuense</name>
    <dbReference type="NCBI Taxonomy" id="445960"/>
    <lineage>
        <taxon>Bacteria</taxon>
        <taxon>Pseudomonadati</taxon>
        <taxon>Bacteroidota</taxon>
        <taxon>Flavobacteriia</taxon>
        <taxon>Flavobacteriales</taxon>
        <taxon>Weeksellaceae</taxon>
        <taxon>Chryseobacterium group</taxon>
        <taxon>Chryseobacterium</taxon>
    </lineage>
</organism>
<dbReference type="RefSeq" id="WP_089736376.1">
    <property type="nucleotide sequence ID" value="NZ_FNEG01000003.1"/>
</dbReference>
<sequence>MKKKSIISGVILFSVGINAQIGINTATPSTTLAIEAKEATGNAKNVDGILIPRVDRQRAQSMTDIPLSTMVYINNISTGTPTGTTVNVDISGFYYFNGSVWEKLSTTATTPNSFVPHVIAAGRATNEFIISENTGFNKFSFITTRNDGNWNTTDNTYTIPRKGYYQLSLQGFIGPSSDYNSFAWNIRYSNTLYEYKSMSNRKSGWYNGGGTIILYFNGDEVLEFGGIPCFNCNTGHYAVSERSFTITYFGE</sequence>
<name>A0A2X2XNQ9_CHRJE</name>
<evidence type="ECO:0000313" key="5">
    <source>
        <dbReference type="Proteomes" id="UP000251670"/>
    </source>
</evidence>
<dbReference type="STRING" id="445960.SAMN05421542_2223"/>
<reference evidence="2 4" key="1">
    <citation type="submission" date="2016-10" db="EMBL/GenBank/DDBJ databases">
        <authorList>
            <person name="Varghese N."/>
            <person name="Submissions S."/>
        </authorList>
    </citation>
    <scope>NUCLEOTIDE SEQUENCE [LARGE SCALE GENOMIC DNA]</scope>
    <source>
        <strain evidence="2 4">DSM 19299</strain>
    </source>
</reference>
<protein>
    <recommendedName>
        <fullName evidence="6">C1q domain-containing protein</fullName>
    </recommendedName>
</protein>
<dbReference type="AlphaFoldDB" id="A0A2X2XNQ9"/>
<accession>A0A2X2XNQ9</accession>
<evidence type="ECO:0008006" key="6">
    <source>
        <dbReference type="Google" id="ProtNLM"/>
    </source>
</evidence>
<dbReference type="OrthoDB" id="1453775at2"/>
<keyword evidence="4" id="KW-1185">Reference proteome</keyword>
<dbReference type="EMBL" id="UAWB01000002">
    <property type="protein sequence ID" value="SQB27419.1"/>
    <property type="molecule type" value="Genomic_DNA"/>
</dbReference>
<keyword evidence="1" id="KW-0732">Signal</keyword>
<dbReference type="EMBL" id="FNEG01000003">
    <property type="protein sequence ID" value="SDI91209.1"/>
    <property type="molecule type" value="Genomic_DNA"/>
</dbReference>
<evidence type="ECO:0000313" key="4">
    <source>
        <dbReference type="Proteomes" id="UP000199426"/>
    </source>
</evidence>
<evidence type="ECO:0000313" key="2">
    <source>
        <dbReference type="EMBL" id="SDI91209.1"/>
    </source>
</evidence>
<evidence type="ECO:0000256" key="1">
    <source>
        <dbReference type="SAM" id="SignalP"/>
    </source>
</evidence>
<feature type="signal peptide" evidence="1">
    <location>
        <begin position="1"/>
        <end position="19"/>
    </location>
</feature>
<proteinExistence type="predicted"/>